<dbReference type="EMBL" id="CADCTF010000103">
    <property type="protein sequence ID" value="CAA9247543.1"/>
    <property type="molecule type" value="Genomic_DNA"/>
</dbReference>
<keyword evidence="1" id="KW-0378">Hydrolase</keyword>
<dbReference type="GO" id="GO:0016787">
    <property type="term" value="F:hydrolase activity"/>
    <property type="evidence" value="ECO:0007669"/>
    <property type="project" value="UniProtKB-KW"/>
</dbReference>
<sequence>MADPVAWDLAEKVAVRVAGREPLAESYHLASLERDIAELTPEAEALVAEVTGLPSLAGPARARVTDRAGWIHANVASFQRLLRPVLEKLAPRMGASAFAPVTARVAGVQLGTMLGWMSTRVLGQYDLLLIEDERPDEQDIVYFVGPNVLALERRFGFPPREFRLWLALHEVTHRAQFTGVPWMRSHFLSLVESTLQGIDPDPKRFLEALRRSADQVRAGQNPLDDGGLVALLAGPAQYESLQRVSGLMSLLEGHGDVTMNRAGRGRVPSADRFHRTLHDRRGSATGAAKVLQKLIGLEAKMKQYQQGEQFIEAVERVGGTALIDRVWEGPEMLPDLSEIRDPDRWVARVRSGAEVVR</sequence>
<dbReference type="NCBIfam" id="TIGR03883">
    <property type="entry name" value="DUF2342_F420"/>
    <property type="match status" value="1"/>
</dbReference>
<dbReference type="InterPro" id="IPR042271">
    <property type="entry name" value="Zinicin_2_N"/>
</dbReference>
<gene>
    <name evidence="1" type="ORF">AVDCRST_MAG50-2060</name>
</gene>
<dbReference type="InterPro" id="IPR022454">
    <property type="entry name" value="CHP03883_F420-assoc"/>
</dbReference>
<proteinExistence type="predicted"/>
<name>A0A6J4IB61_9ACTN</name>
<dbReference type="Gene3D" id="1.20.150.30">
    <property type="entry name" value="Zincin-like metallopeptidase, N-terminal domain"/>
    <property type="match status" value="1"/>
</dbReference>
<organism evidence="1">
    <name type="scientific">uncultured Acidimicrobiales bacterium</name>
    <dbReference type="NCBI Taxonomy" id="310071"/>
    <lineage>
        <taxon>Bacteria</taxon>
        <taxon>Bacillati</taxon>
        <taxon>Actinomycetota</taxon>
        <taxon>Acidimicrobiia</taxon>
        <taxon>Acidimicrobiales</taxon>
        <taxon>environmental samples</taxon>
    </lineage>
</organism>
<dbReference type="NCBIfam" id="TIGR03624">
    <property type="entry name" value="putative hydrolase"/>
    <property type="match status" value="1"/>
</dbReference>
<reference evidence="1" key="1">
    <citation type="submission" date="2020-02" db="EMBL/GenBank/DDBJ databases">
        <authorList>
            <person name="Meier V. D."/>
        </authorList>
    </citation>
    <scope>NUCLEOTIDE SEQUENCE</scope>
    <source>
        <strain evidence="1">AVDCRST_MAG50</strain>
    </source>
</reference>
<dbReference type="InterPro" id="IPR018766">
    <property type="entry name" value="Zinicin_2"/>
</dbReference>
<protein>
    <submittedName>
        <fullName evidence="1">FIG021250: possible hydrolase</fullName>
    </submittedName>
</protein>
<dbReference type="PANTHER" id="PTHR39420">
    <property type="match status" value="1"/>
</dbReference>
<dbReference type="SUPFAM" id="SSF55486">
    <property type="entry name" value="Metalloproteases ('zincins'), catalytic domain"/>
    <property type="match status" value="1"/>
</dbReference>
<evidence type="ECO:0000313" key="1">
    <source>
        <dbReference type="EMBL" id="CAA9247543.1"/>
    </source>
</evidence>
<dbReference type="PANTHER" id="PTHR39420:SF1">
    <property type="entry name" value="HYDROLASE"/>
    <property type="match status" value="1"/>
</dbReference>
<accession>A0A6J4IB61</accession>
<dbReference type="AlphaFoldDB" id="A0A6J4IB61"/>
<dbReference type="Pfam" id="PF10103">
    <property type="entry name" value="Zincin_2"/>
    <property type="match status" value="1"/>
</dbReference>